<evidence type="ECO:0008006" key="3">
    <source>
        <dbReference type="Google" id="ProtNLM"/>
    </source>
</evidence>
<feature type="non-terminal residue" evidence="1">
    <location>
        <position position="67"/>
    </location>
</feature>
<evidence type="ECO:0000313" key="2">
    <source>
        <dbReference type="Proteomes" id="UP001159405"/>
    </source>
</evidence>
<gene>
    <name evidence="1" type="ORF">PLOB_00022224</name>
</gene>
<proteinExistence type="predicted"/>
<dbReference type="EMBL" id="CALNXK010000026">
    <property type="protein sequence ID" value="CAH3113606.1"/>
    <property type="molecule type" value="Genomic_DNA"/>
</dbReference>
<organism evidence="1 2">
    <name type="scientific">Porites lobata</name>
    <dbReference type="NCBI Taxonomy" id="104759"/>
    <lineage>
        <taxon>Eukaryota</taxon>
        <taxon>Metazoa</taxon>
        <taxon>Cnidaria</taxon>
        <taxon>Anthozoa</taxon>
        <taxon>Hexacorallia</taxon>
        <taxon>Scleractinia</taxon>
        <taxon>Fungiina</taxon>
        <taxon>Poritidae</taxon>
        <taxon>Porites</taxon>
    </lineage>
</organism>
<comment type="caution">
    <text evidence="1">The sequence shown here is derived from an EMBL/GenBank/DDBJ whole genome shotgun (WGS) entry which is preliminary data.</text>
</comment>
<keyword evidence="2" id="KW-1185">Reference proteome</keyword>
<evidence type="ECO:0000313" key="1">
    <source>
        <dbReference type="EMBL" id="CAH3113606.1"/>
    </source>
</evidence>
<accession>A0ABN8NMQ7</accession>
<protein>
    <recommendedName>
        <fullName evidence="3">Reverse transcriptase domain-containing protein</fullName>
    </recommendedName>
</protein>
<name>A0ABN8NMQ7_9CNID</name>
<sequence length="67" mass="7424">MPTKLVRHLPSVHAYADDTQLYLAVKPGCASSTDDAIATMERCVNEIRAWMLCDKLKINGGKTEFVV</sequence>
<reference evidence="1 2" key="1">
    <citation type="submission" date="2022-05" db="EMBL/GenBank/DDBJ databases">
        <authorList>
            <consortium name="Genoscope - CEA"/>
            <person name="William W."/>
        </authorList>
    </citation>
    <scope>NUCLEOTIDE SEQUENCE [LARGE SCALE GENOMIC DNA]</scope>
</reference>
<dbReference type="Proteomes" id="UP001159405">
    <property type="component" value="Unassembled WGS sequence"/>
</dbReference>